<dbReference type="AlphaFoldDB" id="A0A347UIA2"/>
<proteinExistence type="predicted"/>
<feature type="domain" description="UPF0261" evidence="2">
    <location>
        <begin position="186"/>
        <end position="403"/>
    </location>
</feature>
<dbReference type="NCBIfam" id="NF002676">
    <property type="entry name" value="PRK02399.1-4"/>
    <property type="match status" value="1"/>
</dbReference>
<name>A0A347UIA2_9RHOB</name>
<reference evidence="3 4" key="1">
    <citation type="submission" date="2018-09" db="EMBL/GenBank/DDBJ databases">
        <title>Profundibacter amoris BAR1 gen. nov., sp. nov., a new member of the Roseobacter clade isolated at Lokis Castle Vent Field on the Arctic Mid-Oceanic Ridge.</title>
        <authorList>
            <person name="Le Moine Bauer S."/>
            <person name="Sjoeberg A.G."/>
            <person name="L'Haridon S."/>
            <person name="Stokke R."/>
            <person name="Roalkvam I."/>
            <person name="Steen I.H."/>
            <person name="Dahle H."/>
        </authorList>
    </citation>
    <scope>NUCLEOTIDE SEQUENCE [LARGE SCALE GENOMIC DNA]</scope>
    <source>
        <strain evidence="3 4">BAR1</strain>
    </source>
</reference>
<protein>
    <submittedName>
        <fullName evidence="3">UPF0261 family protein</fullName>
    </submittedName>
</protein>
<dbReference type="InterPro" id="IPR056778">
    <property type="entry name" value="UPF0261_C"/>
</dbReference>
<dbReference type="PIRSF" id="PIRSF033271">
    <property type="entry name" value="UCP033271"/>
    <property type="match status" value="1"/>
</dbReference>
<dbReference type="InterPro" id="IPR044122">
    <property type="entry name" value="UPF0261_N"/>
</dbReference>
<dbReference type="Pfam" id="PF23189">
    <property type="entry name" value="UPF0261_C"/>
    <property type="match status" value="1"/>
</dbReference>
<feature type="domain" description="UPF0261" evidence="1">
    <location>
        <begin position="4"/>
        <end position="179"/>
    </location>
</feature>
<organism evidence="3 4">
    <name type="scientific">Profundibacter amoris</name>
    <dbReference type="NCBI Taxonomy" id="2171755"/>
    <lineage>
        <taxon>Bacteria</taxon>
        <taxon>Pseudomonadati</taxon>
        <taxon>Pseudomonadota</taxon>
        <taxon>Alphaproteobacteria</taxon>
        <taxon>Rhodobacterales</taxon>
        <taxon>Paracoccaceae</taxon>
        <taxon>Profundibacter</taxon>
    </lineage>
</organism>
<evidence type="ECO:0000313" key="4">
    <source>
        <dbReference type="Proteomes" id="UP000261704"/>
    </source>
</evidence>
<dbReference type="NCBIfam" id="NF002674">
    <property type="entry name" value="PRK02399.1-2"/>
    <property type="match status" value="1"/>
</dbReference>
<dbReference type="Proteomes" id="UP000261704">
    <property type="component" value="Chromosome"/>
</dbReference>
<dbReference type="Pfam" id="PF06792">
    <property type="entry name" value="UPF0261"/>
    <property type="match status" value="1"/>
</dbReference>
<gene>
    <name evidence="3" type="ORF">BAR1_11985</name>
</gene>
<dbReference type="CDD" id="cd15488">
    <property type="entry name" value="Tm-1-like"/>
    <property type="match status" value="1"/>
</dbReference>
<dbReference type="Gene3D" id="3.40.50.12020">
    <property type="entry name" value="Uncharacterised protein family UPF0261, NN domain"/>
    <property type="match status" value="1"/>
</dbReference>
<evidence type="ECO:0000259" key="1">
    <source>
        <dbReference type="Pfam" id="PF06792"/>
    </source>
</evidence>
<accession>A0A347UIA2</accession>
<dbReference type="PANTHER" id="PTHR31862">
    <property type="entry name" value="UPF0261 DOMAIN PROTEIN (AFU_ORTHOLOGUE AFUA_1G10120)"/>
    <property type="match status" value="1"/>
</dbReference>
<sequence>MSDKTILVVGTYDTKDAELTYLADRVRSQGGEVRTMDVSVLGDPQVPTDYSKHDVAKAGGSSIDKAIESGDENTAMQIMARGAAALTLSLWRDGVFDGVIVLGGTMGTDLALDLCQALPLGVPKYVVSTVSFSPLIPPERLAADIQMILWAGGLYGLNSVCKASLSQAAGAVLGAARAVEAPKWDRPLIGMTSFGKTVLRYMVSLKPALEERGFEVAVFHATGMGGRAFESLAAEGAFAAVMDFAPQELTNHIMGSSISAGPDRMTNAGATGTPQIIAPGCYDLVDVVGWQPLPDRFKDSEVHAHNRLLSSILLGADERREVAMAICERLAGAEGPVTLILPLQGGNEWDRKGAPLHDAEGMAAFVDEVRKACPANVTLLELDAHINDAEFADCALAVFDNWMDEGTVPRP</sequence>
<dbReference type="Gene3D" id="3.40.50.12030">
    <property type="entry name" value="Uncharacterised protein family UPF0261, NC domain"/>
    <property type="match status" value="1"/>
</dbReference>
<dbReference type="InterPro" id="IPR008322">
    <property type="entry name" value="UPF0261"/>
</dbReference>
<dbReference type="RefSeq" id="WP_118943235.1">
    <property type="nucleotide sequence ID" value="NZ_CP032125.1"/>
</dbReference>
<dbReference type="EMBL" id="CP032125">
    <property type="protein sequence ID" value="AXX98580.1"/>
    <property type="molecule type" value="Genomic_DNA"/>
</dbReference>
<evidence type="ECO:0000313" key="3">
    <source>
        <dbReference type="EMBL" id="AXX98580.1"/>
    </source>
</evidence>
<dbReference type="OrthoDB" id="9776369at2"/>
<keyword evidence="4" id="KW-1185">Reference proteome</keyword>
<evidence type="ECO:0000259" key="2">
    <source>
        <dbReference type="Pfam" id="PF23189"/>
    </source>
</evidence>
<dbReference type="PANTHER" id="PTHR31862:SF1">
    <property type="entry name" value="UPF0261 DOMAIN PROTEIN (AFU_ORTHOLOGUE AFUA_1G10120)"/>
    <property type="match status" value="1"/>
</dbReference>
<dbReference type="InterPro" id="IPR051353">
    <property type="entry name" value="Tobamovirus_resist_UPF0261"/>
</dbReference>
<dbReference type="KEGG" id="pamo:BAR1_11985"/>